<evidence type="ECO:0000313" key="2">
    <source>
        <dbReference type="Proteomes" id="UP000054359"/>
    </source>
</evidence>
<organism evidence="1 2">
    <name type="scientific">Stegodyphus mimosarum</name>
    <name type="common">African social velvet spider</name>
    <dbReference type="NCBI Taxonomy" id="407821"/>
    <lineage>
        <taxon>Eukaryota</taxon>
        <taxon>Metazoa</taxon>
        <taxon>Ecdysozoa</taxon>
        <taxon>Arthropoda</taxon>
        <taxon>Chelicerata</taxon>
        <taxon>Arachnida</taxon>
        <taxon>Araneae</taxon>
        <taxon>Araneomorphae</taxon>
        <taxon>Entelegynae</taxon>
        <taxon>Eresoidea</taxon>
        <taxon>Eresidae</taxon>
        <taxon>Stegodyphus</taxon>
    </lineage>
</organism>
<protein>
    <submittedName>
        <fullName evidence="1">Uncharacterized protein</fullName>
    </submittedName>
</protein>
<name>A0A087TQN7_STEMI</name>
<dbReference type="AlphaFoldDB" id="A0A087TQN7"/>
<sequence length="67" mass="7517">MDFCECVVSVWQEEHSKYIASRKVSRVVGDASMEHLWKDGQGLVYKETLSWLKSSDENLLIAGALAA</sequence>
<evidence type="ECO:0000313" key="1">
    <source>
        <dbReference type="EMBL" id="KFM67426.1"/>
    </source>
</evidence>
<accession>A0A087TQN7</accession>
<dbReference type="Proteomes" id="UP000054359">
    <property type="component" value="Unassembled WGS sequence"/>
</dbReference>
<keyword evidence="2" id="KW-1185">Reference proteome</keyword>
<proteinExistence type="predicted"/>
<gene>
    <name evidence="1" type="ORF">X975_01170</name>
</gene>
<dbReference type="OrthoDB" id="26149at2759"/>
<dbReference type="EMBL" id="KK116322">
    <property type="protein sequence ID" value="KFM67426.1"/>
    <property type="molecule type" value="Genomic_DNA"/>
</dbReference>
<feature type="non-terminal residue" evidence="1">
    <location>
        <position position="67"/>
    </location>
</feature>
<reference evidence="1 2" key="1">
    <citation type="submission" date="2013-11" db="EMBL/GenBank/DDBJ databases">
        <title>Genome sequencing of Stegodyphus mimosarum.</title>
        <authorList>
            <person name="Bechsgaard J."/>
        </authorList>
    </citation>
    <scope>NUCLEOTIDE SEQUENCE [LARGE SCALE GENOMIC DNA]</scope>
</reference>